<dbReference type="InterPro" id="IPR043128">
    <property type="entry name" value="Rev_trsase/Diguanyl_cyclase"/>
</dbReference>
<keyword evidence="4" id="KW-0963">Cytoplasm</keyword>
<feature type="binding site" evidence="4">
    <location>
        <position position="11"/>
    </location>
    <ligand>
        <name>Mg(2+)</name>
        <dbReference type="ChEBI" id="CHEBI:18420"/>
    </ligand>
</feature>
<feature type="domain" description="UmuC" evidence="5">
    <location>
        <begin position="7"/>
        <end position="187"/>
    </location>
</feature>
<dbReference type="PANTHER" id="PTHR11076:SF33">
    <property type="entry name" value="DNA POLYMERASE KAPPA"/>
    <property type="match status" value="1"/>
</dbReference>
<dbReference type="Pfam" id="PF11799">
    <property type="entry name" value="IMS_C"/>
    <property type="match status" value="1"/>
</dbReference>
<dbReference type="AlphaFoldDB" id="A0A2S9Y062"/>
<keyword evidence="4" id="KW-0238">DNA-binding</keyword>
<dbReference type="OrthoDB" id="9808813at2"/>
<dbReference type="InterPro" id="IPR043502">
    <property type="entry name" value="DNA/RNA_pol_sf"/>
</dbReference>
<dbReference type="GO" id="GO:0009432">
    <property type="term" value="P:SOS response"/>
    <property type="evidence" value="ECO:0007669"/>
    <property type="project" value="TreeGrafter"/>
</dbReference>
<feature type="active site" evidence="4">
    <location>
        <position position="106"/>
    </location>
</feature>
<dbReference type="GO" id="GO:0003684">
    <property type="term" value="F:damaged DNA binding"/>
    <property type="evidence" value="ECO:0007669"/>
    <property type="project" value="InterPro"/>
</dbReference>
<dbReference type="InterPro" id="IPR022880">
    <property type="entry name" value="DNApol_IV"/>
</dbReference>
<reference evidence="6 7" key="1">
    <citation type="submission" date="2018-03" db="EMBL/GenBank/DDBJ databases">
        <title>Draft Genome Sequences of the Obligatory Marine Myxobacteria Enhygromyxa salina SWB005.</title>
        <authorList>
            <person name="Poehlein A."/>
            <person name="Moghaddam J.A."/>
            <person name="Harms H."/>
            <person name="Alanjari M."/>
            <person name="Koenig G.M."/>
            <person name="Daniel R."/>
            <person name="Schaeberle T.F."/>
        </authorList>
    </citation>
    <scope>NUCLEOTIDE SEQUENCE [LARGE SCALE GENOMIC DNA]</scope>
    <source>
        <strain evidence="6 7">SWB005</strain>
    </source>
</reference>
<dbReference type="Gene3D" id="3.40.1170.60">
    <property type="match status" value="1"/>
</dbReference>
<comment type="similarity">
    <text evidence="1 4">Belongs to the DNA polymerase type-Y family.</text>
</comment>
<comment type="function">
    <text evidence="4">Poorly processive, error-prone DNA polymerase involved in untargeted mutagenesis. Copies undamaged DNA at stalled replication forks, which arise in vivo from mismatched or misaligned primer ends. These misaligned primers can be extended by PolIV. Exhibits no 3'-5' exonuclease (proofreading) activity. May be involved in translesional synthesis, in conjunction with the beta clamp from PolIII.</text>
</comment>
<comment type="subcellular location">
    <subcellularLocation>
        <location evidence="4">Cytoplasm</location>
    </subcellularLocation>
</comment>
<keyword evidence="4" id="KW-0227">DNA damage</keyword>
<dbReference type="Proteomes" id="UP000237968">
    <property type="component" value="Unassembled WGS sequence"/>
</dbReference>
<feature type="site" description="Substrate discrimination" evidence="4">
    <location>
        <position position="16"/>
    </location>
</feature>
<dbReference type="InterPro" id="IPR024728">
    <property type="entry name" value="PolY_HhH_motif"/>
</dbReference>
<keyword evidence="4" id="KW-0234">DNA repair</keyword>
<keyword evidence="4" id="KW-0235">DNA replication</keyword>
<sequence length="397" mass="43544">MAPPRRIAHVDMDAFFASVEVRDNPALAGKPVLVGSPGKRGVVAAASYEARRFGCHSAQAMAVALRKCPSAVVIPPRRERYVEVSRSVFEIFSRFTPVVEGLSIDEAFLDLDGTERLHGSPRAIAEAIRAAVHSELSLTCSVGLAATKFIAKIASDRDKPDGLTEVLPGHERAFLAPLPVRELWGVGPRTEQILRRYGVRTVGDIAQLGAATLERDLGEHGLHLHRLSLGIDEREVTPGRERKQISHENTFHDDLRTRAEIEDWLLRQATRVADRLAAKGLRGRKVHIKLRDTAFTTWTRQRTLDRPSADTPAIFAAARTLVAKLDAEGLLRGRRFRLTGLGVSELTEGRAPEQLALGDMLGAEGGEHKGEVVQDVLSEVRRRFGDKALFPAGVGEE</sequence>
<keyword evidence="3 4" id="KW-0239">DNA-directed DNA polymerase</keyword>
<keyword evidence="4 6" id="KW-0808">Transferase</keyword>
<evidence type="ECO:0000313" key="6">
    <source>
        <dbReference type="EMBL" id="PRP98507.1"/>
    </source>
</evidence>
<evidence type="ECO:0000256" key="2">
    <source>
        <dbReference type="ARBA" id="ARBA00022457"/>
    </source>
</evidence>
<comment type="catalytic activity">
    <reaction evidence="4">
        <text>DNA(n) + a 2'-deoxyribonucleoside 5'-triphosphate = DNA(n+1) + diphosphate</text>
        <dbReference type="Rhea" id="RHEA:22508"/>
        <dbReference type="Rhea" id="RHEA-COMP:17339"/>
        <dbReference type="Rhea" id="RHEA-COMP:17340"/>
        <dbReference type="ChEBI" id="CHEBI:33019"/>
        <dbReference type="ChEBI" id="CHEBI:61560"/>
        <dbReference type="ChEBI" id="CHEBI:173112"/>
        <dbReference type="EC" id="2.7.7.7"/>
    </reaction>
</comment>
<dbReference type="InterPro" id="IPR036775">
    <property type="entry name" value="DNA_pol_Y-fam_lit_finger_sf"/>
</dbReference>
<evidence type="ECO:0000256" key="3">
    <source>
        <dbReference type="ARBA" id="ARBA00022932"/>
    </source>
</evidence>
<name>A0A2S9Y062_9BACT</name>
<dbReference type="Pfam" id="PF11798">
    <property type="entry name" value="IMS_HHH"/>
    <property type="match status" value="1"/>
</dbReference>
<dbReference type="RefSeq" id="WP_106392353.1">
    <property type="nucleotide sequence ID" value="NZ_PVNK01000145.1"/>
</dbReference>
<gene>
    <name evidence="4 6" type="primary">dinB</name>
    <name evidence="6" type="ORF">ENSA5_29770</name>
</gene>
<dbReference type="SUPFAM" id="SSF56672">
    <property type="entry name" value="DNA/RNA polymerases"/>
    <property type="match status" value="1"/>
</dbReference>
<evidence type="ECO:0000256" key="4">
    <source>
        <dbReference type="HAMAP-Rule" id="MF_01113"/>
    </source>
</evidence>
<dbReference type="GO" id="GO:0005829">
    <property type="term" value="C:cytosol"/>
    <property type="evidence" value="ECO:0007669"/>
    <property type="project" value="TreeGrafter"/>
</dbReference>
<dbReference type="NCBIfam" id="NF002677">
    <property type="entry name" value="PRK02406.1"/>
    <property type="match status" value="1"/>
</dbReference>
<dbReference type="InterPro" id="IPR017961">
    <property type="entry name" value="DNA_pol_Y-fam_little_finger"/>
</dbReference>
<organism evidence="6 7">
    <name type="scientific">Enhygromyxa salina</name>
    <dbReference type="NCBI Taxonomy" id="215803"/>
    <lineage>
        <taxon>Bacteria</taxon>
        <taxon>Pseudomonadati</taxon>
        <taxon>Myxococcota</taxon>
        <taxon>Polyangia</taxon>
        <taxon>Nannocystales</taxon>
        <taxon>Nannocystaceae</taxon>
        <taxon>Enhygromyxa</taxon>
    </lineage>
</organism>
<dbReference type="PROSITE" id="PS50173">
    <property type="entry name" value="UMUC"/>
    <property type="match status" value="1"/>
</dbReference>
<keyword evidence="4" id="KW-0460">Magnesium</keyword>
<dbReference type="CDD" id="cd03586">
    <property type="entry name" value="PolY_Pol_IV_kappa"/>
    <property type="match status" value="1"/>
</dbReference>
<comment type="subunit">
    <text evidence="4">Monomer.</text>
</comment>
<dbReference type="GO" id="GO:0006261">
    <property type="term" value="P:DNA-templated DNA replication"/>
    <property type="evidence" value="ECO:0007669"/>
    <property type="project" value="UniProtKB-UniRule"/>
</dbReference>
<dbReference type="NCBIfam" id="NF002751">
    <property type="entry name" value="PRK02794.1"/>
    <property type="match status" value="1"/>
</dbReference>
<comment type="cofactor">
    <cofactor evidence="4">
        <name>Mg(2+)</name>
        <dbReference type="ChEBI" id="CHEBI:18420"/>
    </cofactor>
    <text evidence="4">Binds 2 magnesium ions per subunit.</text>
</comment>
<dbReference type="Gene3D" id="3.30.1490.100">
    <property type="entry name" value="DNA polymerase, Y-family, little finger domain"/>
    <property type="match status" value="1"/>
</dbReference>
<dbReference type="GO" id="GO:0042276">
    <property type="term" value="P:error-prone translesion synthesis"/>
    <property type="evidence" value="ECO:0007669"/>
    <property type="project" value="TreeGrafter"/>
</dbReference>
<dbReference type="EC" id="2.7.7.7" evidence="4"/>
<dbReference type="InterPro" id="IPR001126">
    <property type="entry name" value="UmuC"/>
</dbReference>
<dbReference type="GO" id="GO:0003887">
    <property type="term" value="F:DNA-directed DNA polymerase activity"/>
    <property type="evidence" value="ECO:0007669"/>
    <property type="project" value="UniProtKB-UniRule"/>
</dbReference>
<keyword evidence="4" id="KW-0479">Metal-binding</keyword>
<keyword evidence="7" id="KW-1185">Reference proteome</keyword>
<keyword evidence="4 6" id="KW-0548">Nucleotidyltransferase</keyword>
<dbReference type="Gene3D" id="1.10.150.20">
    <property type="entry name" value="5' to 3' exonuclease, C-terminal subdomain"/>
    <property type="match status" value="1"/>
</dbReference>
<proteinExistence type="inferred from homology"/>
<accession>A0A2S9Y062</accession>
<dbReference type="EMBL" id="PVNK01000145">
    <property type="protein sequence ID" value="PRP98507.1"/>
    <property type="molecule type" value="Genomic_DNA"/>
</dbReference>
<keyword evidence="2 4" id="KW-0515">Mutator protein</keyword>
<feature type="binding site" evidence="4">
    <location>
        <position position="105"/>
    </location>
    <ligand>
        <name>Mg(2+)</name>
        <dbReference type="ChEBI" id="CHEBI:18420"/>
    </ligand>
</feature>
<dbReference type="SUPFAM" id="SSF100879">
    <property type="entry name" value="Lesion bypass DNA polymerase (Y-family), little finger domain"/>
    <property type="match status" value="1"/>
</dbReference>
<dbReference type="Gene3D" id="3.30.70.270">
    <property type="match status" value="1"/>
</dbReference>
<dbReference type="PANTHER" id="PTHR11076">
    <property type="entry name" value="DNA REPAIR POLYMERASE UMUC / TRANSFERASE FAMILY MEMBER"/>
    <property type="match status" value="1"/>
</dbReference>
<dbReference type="GO" id="GO:0000287">
    <property type="term" value="F:magnesium ion binding"/>
    <property type="evidence" value="ECO:0007669"/>
    <property type="project" value="UniProtKB-UniRule"/>
</dbReference>
<dbReference type="Pfam" id="PF00817">
    <property type="entry name" value="IMS"/>
    <property type="match status" value="1"/>
</dbReference>
<evidence type="ECO:0000259" key="5">
    <source>
        <dbReference type="PROSITE" id="PS50173"/>
    </source>
</evidence>
<comment type="caution">
    <text evidence="6">The sequence shown here is derived from an EMBL/GenBank/DDBJ whole genome shotgun (WGS) entry which is preliminary data.</text>
</comment>
<evidence type="ECO:0000256" key="1">
    <source>
        <dbReference type="ARBA" id="ARBA00010945"/>
    </source>
</evidence>
<protein>
    <recommendedName>
        <fullName evidence="4">DNA polymerase IV</fullName>
        <shortName evidence="4">Pol IV</shortName>
        <ecNumber evidence="4">2.7.7.7</ecNumber>
    </recommendedName>
</protein>
<dbReference type="HAMAP" id="MF_01113">
    <property type="entry name" value="DNApol_IV"/>
    <property type="match status" value="1"/>
</dbReference>
<dbReference type="GO" id="GO:0006281">
    <property type="term" value="P:DNA repair"/>
    <property type="evidence" value="ECO:0007669"/>
    <property type="project" value="UniProtKB-UniRule"/>
</dbReference>
<evidence type="ECO:0000313" key="7">
    <source>
        <dbReference type="Proteomes" id="UP000237968"/>
    </source>
</evidence>
<dbReference type="InterPro" id="IPR050116">
    <property type="entry name" value="DNA_polymerase-Y"/>
</dbReference>